<dbReference type="InterPro" id="IPR012902">
    <property type="entry name" value="N_methyl_site"/>
</dbReference>
<dbReference type="NCBIfam" id="TIGR02532">
    <property type="entry name" value="IV_pilin_GFxxxE"/>
    <property type="match status" value="1"/>
</dbReference>
<reference evidence="2 3" key="1">
    <citation type="submission" date="2017-09" db="EMBL/GenBank/DDBJ databases">
        <title>Depth-based differentiation of microbial function through sediment-hosted aquifers and enrichment of novel symbionts in the deep terrestrial subsurface.</title>
        <authorList>
            <person name="Probst A.J."/>
            <person name="Ladd B."/>
            <person name="Jarett J.K."/>
            <person name="Geller-Mcgrath D.E."/>
            <person name="Sieber C.M."/>
            <person name="Emerson J.B."/>
            <person name="Anantharaman K."/>
            <person name="Thomas B.C."/>
            <person name="Malmstrom R."/>
            <person name="Stieglmeier M."/>
            <person name="Klingl A."/>
            <person name="Woyke T."/>
            <person name="Ryan C.M."/>
            <person name="Banfield J.F."/>
        </authorList>
    </citation>
    <scope>NUCLEOTIDE SEQUENCE [LARGE SCALE GENOMIC DNA]</scope>
    <source>
        <strain evidence="2">CG11_big_fil_rev_8_21_14_0_20_45_26</strain>
    </source>
</reference>
<evidence type="ECO:0000313" key="2">
    <source>
        <dbReference type="EMBL" id="PIQ86028.1"/>
    </source>
</evidence>
<keyword evidence="1" id="KW-0812">Transmembrane</keyword>
<evidence type="ECO:0000256" key="1">
    <source>
        <dbReference type="SAM" id="Phobius"/>
    </source>
</evidence>
<accession>A0A2H0LNT8</accession>
<evidence type="ECO:0008006" key="4">
    <source>
        <dbReference type="Google" id="ProtNLM"/>
    </source>
</evidence>
<proteinExistence type="predicted"/>
<keyword evidence="1" id="KW-0472">Membrane</keyword>
<dbReference type="Proteomes" id="UP000230859">
    <property type="component" value="Unassembled WGS sequence"/>
</dbReference>
<feature type="transmembrane region" description="Helical" evidence="1">
    <location>
        <begin position="36"/>
        <end position="63"/>
    </location>
</feature>
<organism evidence="2 3">
    <name type="scientific">Candidatus Abzuiibacterium crystallinum</name>
    <dbReference type="NCBI Taxonomy" id="1974748"/>
    <lineage>
        <taxon>Bacteria</taxon>
        <taxon>Pseudomonadati</taxon>
        <taxon>Candidatus Omnitrophota</taxon>
        <taxon>Candidatus Abzuiibacterium</taxon>
    </lineage>
</organism>
<name>A0A2H0LNT8_9BACT</name>
<keyword evidence="1" id="KW-1133">Transmembrane helix</keyword>
<evidence type="ECO:0000313" key="3">
    <source>
        <dbReference type="Proteomes" id="UP000230859"/>
    </source>
</evidence>
<gene>
    <name evidence="2" type="ORF">COV74_06240</name>
</gene>
<protein>
    <recommendedName>
        <fullName evidence="4">Prepilin-type N-terminal cleavage/methylation domain-containing protein</fullName>
    </recommendedName>
</protein>
<sequence>MRNQQGFTPLESPDEMLCVASQVQCKKIQLKRKHSLTGFTLIELMIGIAIFVGVAITIGLAFLRGLALNESSQNLGHVIYRLQQKAEEVKNFKTVSTLEEVLNAYNGQSFQLTDLGDNRGTIEILGVGGVPPGQLYRMAIEISWRDKDGHVIGEDLDLDGVLDIGEDIDGNGRLDSPAQIVTYLSP</sequence>
<dbReference type="EMBL" id="PCVY01000053">
    <property type="protein sequence ID" value="PIQ86028.1"/>
    <property type="molecule type" value="Genomic_DNA"/>
</dbReference>
<comment type="caution">
    <text evidence="2">The sequence shown here is derived from an EMBL/GenBank/DDBJ whole genome shotgun (WGS) entry which is preliminary data.</text>
</comment>
<dbReference type="PROSITE" id="PS00409">
    <property type="entry name" value="PROKAR_NTER_METHYL"/>
    <property type="match status" value="1"/>
</dbReference>
<dbReference type="AlphaFoldDB" id="A0A2H0LNT8"/>